<evidence type="ECO:0000313" key="2">
    <source>
        <dbReference type="EMBL" id="TNN49830.1"/>
    </source>
</evidence>
<feature type="compositionally biased region" description="Basic residues" evidence="1">
    <location>
        <begin position="25"/>
        <end position="44"/>
    </location>
</feature>
<dbReference type="EMBL" id="SRLO01000640">
    <property type="protein sequence ID" value="TNN49830.1"/>
    <property type="molecule type" value="Genomic_DNA"/>
</dbReference>
<gene>
    <name evidence="2" type="ORF">EYF80_039984</name>
</gene>
<evidence type="ECO:0000256" key="1">
    <source>
        <dbReference type="SAM" id="MobiDB-lite"/>
    </source>
</evidence>
<protein>
    <submittedName>
        <fullName evidence="2">Uncharacterized protein</fullName>
    </submittedName>
</protein>
<feature type="region of interest" description="Disordered" evidence="1">
    <location>
        <begin position="1"/>
        <end position="64"/>
    </location>
</feature>
<sequence>MRPQPPRDWNEPFSDHDAPVATSPPRKRCSGSRQIRARRAKATRSKAPVAGDGWTARPGESPPPVVDVVVVSIPTVKIRPFDSLFQRAGISSGPYLEPVMESGSVVQGSRAGLSVALSLGGGGVCVQVNRD</sequence>
<reference evidence="2 3" key="1">
    <citation type="submission" date="2019-03" db="EMBL/GenBank/DDBJ databases">
        <title>First draft genome of Liparis tanakae, snailfish: a comprehensive survey of snailfish specific genes.</title>
        <authorList>
            <person name="Kim W."/>
            <person name="Song I."/>
            <person name="Jeong J.-H."/>
            <person name="Kim D."/>
            <person name="Kim S."/>
            <person name="Ryu S."/>
            <person name="Song J.Y."/>
            <person name="Lee S.K."/>
        </authorList>
    </citation>
    <scope>NUCLEOTIDE SEQUENCE [LARGE SCALE GENOMIC DNA]</scope>
    <source>
        <tissue evidence="2">Muscle</tissue>
    </source>
</reference>
<accession>A0A4Z2G9E6</accession>
<name>A0A4Z2G9E6_9TELE</name>
<organism evidence="2 3">
    <name type="scientific">Liparis tanakae</name>
    <name type="common">Tanaka's snailfish</name>
    <dbReference type="NCBI Taxonomy" id="230148"/>
    <lineage>
        <taxon>Eukaryota</taxon>
        <taxon>Metazoa</taxon>
        <taxon>Chordata</taxon>
        <taxon>Craniata</taxon>
        <taxon>Vertebrata</taxon>
        <taxon>Euteleostomi</taxon>
        <taxon>Actinopterygii</taxon>
        <taxon>Neopterygii</taxon>
        <taxon>Teleostei</taxon>
        <taxon>Neoteleostei</taxon>
        <taxon>Acanthomorphata</taxon>
        <taxon>Eupercaria</taxon>
        <taxon>Perciformes</taxon>
        <taxon>Cottioidei</taxon>
        <taxon>Cottales</taxon>
        <taxon>Liparidae</taxon>
        <taxon>Liparis</taxon>
    </lineage>
</organism>
<feature type="compositionally biased region" description="Basic and acidic residues" evidence="1">
    <location>
        <begin position="8"/>
        <end position="18"/>
    </location>
</feature>
<comment type="caution">
    <text evidence="2">The sequence shown here is derived from an EMBL/GenBank/DDBJ whole genome shotgun (WGS) entry which is preliminary data.</text>
</comment>
<dbReference type="AlphaFoldDB" id="A0A4Z2G9E6"/>
<dbReference type="Proteomes" id="UP000314294">
    <property type="component" value="Unassembled WGS sequence"/>
</dbReference>
<proteinExistence type="predicted"/>
<keyword evidence="3" id="KW-1185">Reference proteome</keyword>
<evidence type="ECO:0000313" key="3">
    <source>
        <dbReference type="Proteomes" id="UP000314294"/>
    </source>
</evidence>